<evidence type="ECO:0000313" key="2">
    <source>
        <dbReference type="EMBL" id="SHJ10969.1"/>
    </source>
</evidence>
<protein>
    <recommendedName>
        <fullName evidence="4">Prepilin-type N-terminal cleavage/methylation domain-containing protein</fullName>
    </recommendedName>
</protein>
<dbReference type="RefSeq" id="WP_149678774.1">
    <property type="nucleotide sequence ID" value="NZ_DAONMB010000055.1"/>
</dbReference>
<feature type="transmembrane region" description="Helical" evidence="1">
    <location>
        <begin position="12"/>
        <end position="35"/>
    </location>
</feature>
<reference evidence="2 3" key="1">
    <citation type="submission" date="2016-11" db="EMBL/GenBank/DDBJ databases">
        <authorList>
            <person name="Varghese N."/>
            <person name="Submissions S."/>
        </authorList>
    </citation>
    <scope>NUCLEOTIDE SEQUENCE [LARGE SCALE GENOMIC DNA]</scope>
    <source>
        <strain evidence="2 3">DSM 19027</strain>
    </source>
</reference>
<proteinExistence type="predicted"/>
<dbReference type="Proteomes" id="UP000324781">
    <property type="component" value="Unassembled WGS sequence"/>
</dbReference>
<gene>
    <name evidence="2" type="ORF">SAMN05444373_10259</name>
</gene>
<dbReference type="EMBL" id="FQZP01000025">
    <property type="protein sequence ID" value="SHJ10969.1"/>
    <property type="molecule type" value="Genomic_DNA"/>
</dbReference>
<keyword evidence="1" id="KW-0812">Transmembrane</keyword>
<dbReference type="AlphaFoldDB" id="A0A1M6GLZ2"/>
<keyword evidence="1" id="KW-1133">Transmembrane helix</keyword>
<organism evidence="2 3">
    <name type="scientific">Thermoclostridium caenicola</name>
    <dbReference type="NCBI Taxonomy" id="659425"/>
    <lineage>
        <taxon>Bacteria</taxon>
        <taxon>Bacillati</taxon>
        <taxon>Bacillota</taxon>
        <taxon>Clostridia</taxon>
        <taxon>Eubacteriales</taxon>
        <taxon>Oscillospiraceae</taxon>
        <taxon>Thermoclostridium</taxon>
    </lineage>
</organism>
<accession>A0A1M6GLZ2</accession>
<keyword evidence="3" id="KW-1185">Reference proteome</keyword>
<evidence type="ECO:0000256" key="1">
    <source>
        <dbReference type="SAM" id="Phobius"/>
    </source>
</evidence>
<evidence type="ECO:0000313" key="3">
    <source>
        <dbReference type="Proteomes" id="UP000324781"/>
    </source>
</evidence>
<evidence type="ECO:0008006" key="4">
    <source>
        <dbReference type="Google" id="ProtNLM"/>
    </source>
</evidence>
<keyword evidence="1" id="KW-0472">Membrane</keyword>
<name>A0A1M6GLZ2_9FIRM</name>
<sequence length="108" mass="11893">MKNTGGFSVAEILVCLMLIGLIVIMVLPSITYGFIQLNESGERTKAVYTVRQAVENELANATPGPTSDTLRITFNRDTIAVKGRIMETEATFGTKGDRTRIRVFIPNK</sequence>